<dbReference type="PRINTS" id="PR00974">
    <property type="entry name" value="RIBOSOMALS18"/>
</dbReference>
<comment type="function">
    <text evidence="4">Binds as a heterodimer with protein bS6 to the central domain of the 16S rRNA, where it helps stabilize the platform of the 30S subunit.</text>
</comment>
<dbReference type="NCBIfam" id="TIGR00165">
    <property type="entry name" value="S18"/>
    <property type="match status" value="1"/>
</dbReference>
<keyword evidence="2 4" id="KW-0689">Ribosomal protein</keyword>
<comment type="subunit">
    <text evidence="4">Part of the 30S ribosomal subunit. Forms a tight heterodimer with protein bS6.</text>
</comment>
<comment type="similarity">
    <text evidence="1 4 5">Belongs to the bacterial ribosomal protein bS18 family.</text>
</comment>
<dbReference type="EMBL" id="MGFH01000146">
    <property type="protein sequence ID" value="OGM04325.1"/>
    <property type="molecule type" value="Genomic_DNA"/>
</dbReference>
<keyword evidence="4" id="KW-0699">rRNA-binding</keyword>
<evidence type="ECO:0000256" key="1">
    <source>
        <dbReference type="ARBA" id="ARBA00005589"/>
    </source>
</evidence>
<dbReference type="InterPro" id="IPR036870">
    <property type="entry name" value="Ribosomal_bS18_sf"/>
</dbReference>
<dbReference type="AlphaFoldDB" id="A0A1F7WQF5"/>
<keyword evidence="4" id="KW-0694">RNA-binding</keyword>
<dbReference type="Proteomes" id="UP000178735">
    <property type="component" value="Unassembled WGS sequence"/>
</dbReference>
<name>A0A1F7WQF5_9BACT</name>
<reference evidence="6 7" key="1">
    <citation type="journal article" date="2016" name="Nat. Commun.">
        <title>Thousands of microbial genomes shed light on interconnected biogeochemical processes in an aquifer system.</title>
        <authorList>
            <person name="Anantharaman K."/>
            <person name="Brown C.T."/>
            <person name="Hug L.A."/>
            <person name="Sharon I."/>
            <person name="Castelle C.J."/>
            <person name="Probst A.J."/>
            <person name="Thomas B.C."/>
            <person name="Singh A."/>
            <person name="Wilkins M.J."/>
            <person name="Karaoz U."/>
            <person name="Brodie E.L."/>
            <person name="Williams K.H."/>
            <person name="Hubbard S.S."/>
            <person name="Banfield J.F."/>
        </authorList>
    </citation>
    <scope>NUCLEOTIDE SEQUENCE [LARGE SCALE GENOMIC DNA]</scope>
</reference>
<dbReference type="PANTHER" id="PTHR13479">
    <property type="entry name" value="30S RIBOSOMAL PROTEIN S18"/>
    <property type="match status" value="1"/>
</dbReference>
<dbReference type="GO" id="GO:0022627">
    <property type="term" value="C:cytosolic small ribosomal subunit"/>
    <property type="evidence" value="ECO:0007669"/>
    <property type="project" value="TreeGrafter"/>
</dbReference>
<evidence type="ECO:0000256" key="5">
    <source>
        <dbReference type="RuleBase" id="RU003910"/>
    </source>
</evidence>
<accession>A0A1F7WQF5</accession>
<dbReference type="SUPFAM" id="SSF46911">
    <property type="entry name" value="Ribosomal protein S18"/>
    <property type="match status" value="1"/>
</dbReference>
<protein>
    <recommendedName>
        <fullName evidence="4">Small ribosomal subunit protein bS18</fullName>
    </recommendedName>
</protein>
<evidence type="ECO:0000313" key="7">
    <source>
        <dbReference type="Proteomes" id="UP000178735"/>
    </source>
</evidence>
<evidence type="ECO:0000313" key="6">
    <source>
        <dbReference type="EMBL" id="OGM04325.1"/>
    </source>
</evidence>
<organism evidence="6 7">
    <name type="scientific">Candidatus Wallbacteria bacterium GWC2_49_35</name>
    <dbReference type="NCBI Taxonomy" id="1817813"/>
    <lineage>
        <taxon>Bacteria</taxon>
        <taxon>Candidatus Walliibacteriota</taxon>
    </lineage>
</organism>
<dbReference type="GO" id="GO:0003735">
    <property type="term" value="F:structural constituent of ribosome"/>
    <property type="evidence" value="ECO:0007669"/>
    <property type="project" value="InterPro"/>
</dbReference>
<dbReference type="HAMAP" id="MF_00270">
    <property type="entry name" value="Ribosomal_bS18"/>
    <property type="match status" value="1"/>
</dbReference>
<dbReference type="Pfam" id="PF01084">
    <property type="entry name" value="Ribosomal_S18"/>
    <property type="match status" value="1"/>
</dbReference>
<dbReference type="Gene3D" id="4.10.640.10">
    <property type="entry name" value="Ribosomal protein S18"/>
    <property type="match status" value="1"/>
</dbReference>
<keyword evidence="3 4" id="KW-0687">Ribonucleoprotein</keyword>
<evidence type="ECO:0000256" key="4">
    <source>
        <dbReference type="HAMAP-Rule" id="MF_00270"/>
    </source>
</evidence>
<evidence type="ECO:0000256" key="3">
    <source>
        <dbReference type="ARBA" id="ARBA00023274"/>
    </source>
</evidence>
<gene>
    <name evidence="4" type="primary">rpsR</name>
    <name evidence="6" type="ORF">A2008_04640</name>
</gene>
<dbReference type="STRING" id="1817813.A2008_04640"/>
<evidence type="ECO:0000256" key="2">
    <source>
        <dbReference type="ARBA" id="ARBA00022980"/>
    </source>
</evidence>
<dbReference type="PANTHER" id="PTHR13479:SF40">
    <property type="entry name" value="SMALL RIBOSOMAL SUBUNIT PROTEIN BS18M"/>
    <property type="match status" value="1"/>
</dbReference>
<sequence>MAMSQGGRGGSRDGKKRMMRTPRSKVCMFCKDGVDYLDYKDTKIRKYVNDRGKLLPRRVTGNCAKHQRMITISVKRAREIALLAFVSERVV</sequence>
<comment type="caution">
    <text evidence="6">The sequence shown here is derived from an EMBL/GenBank/DDBJ whole genome shotgun (WGS) entry which is preliminary data.</text>
</comment>
<dbReference type="InterPro" id="IPR001648">
    <property type="entry name" value="Ribosomal_bS18"/>
</dbReference>
<dbReference type="GO" id="GO:0006412">
    <property type="term" value="P:translation"/>
    <property type="evidence" value="ECO:0007669"/>
    <property type="project" value="UniProtKB-UniRule"/>
</dbReference>
<proteinExistence type="inferred from homology"/>
<dbReference type="GO" id="GO:0070181">
    <property type="term" value="F:small ribosomal subunit rRNA binding"/>
    <property type="evidence" value="ECO:0007669"/>
    <property type="project" value="TreeGrafter"/>
</dbReference>